<dbReference type="InParanoid" id="A0A212F4T4"/>
<dbReference type="AlphaFoldDB" id="A0A212F4T4"/>
<protein>
    <submittedName>
        <fullName evidence="1">Chitin-binding peritrophin-A domain protein</fullName>
    </submittedName>
</protein>
<sequence length="16" mass="1819">MDSTIEKLSALTFFES</sequence>
<evidence type="ECO:0000313" key="2">
    <source>
        <dbReference type="Proteomes" id="UP000007151"/>
    </source>
</evidence>
<name>A0A212F4T4_DANPL</name>
<accession>A0A212F4T4</accession>
<dbReference type="Proteomes" id="UP000007151">
    <property type="component" value="Unassembled WGS sequence"/>
</dbReference>
<reference evidence="1 2" key="1">
    <citation type="journal article" date="2011" name="Cell">
        <title>The monarch butterfly genome yields insights into long-distance migration.</title>
        <authorList>
            <person name="Zhan S."/>
            <person name="Merlin C."/>
            <person name="Boore J.L."/>
            <person name="Reppert S.M."/>
        </authorList>
    </citation>
    <scope>NUCLEOTIDE SEQUENCE [LARGE SCALE GENOMIC DNA]</scope>
    <source>
        <strain evidence="1">F-2</strain>
    </source>
</reference>
<gene>
    <name evidence="1" type="ORF">KGM_212465A</name>
</gene>
<comment type="caution">
    <text evidence="1">The sequence shown here is derived from an EMBL/GenBank/DDBJ whole genome shotgun (WGS) entry which is preliminary data.</text>
</comment>
<proteinExistence type="predicted"/>
<evidence type="ECO:0000313" key="1">
    <source>
        <dbReference type="EMBL" id="OWR48744.1"/>
    </source>
</evidence>
<dbReference type="KEGG" id="dpl:KGM_212465A"/>
<dbReference type="EMBL" id="AGBW02010314">
    <property type="protein sequence ID" value="OWR48744.1"/>
    <property type="molecule type" value="Genomic_DNA"/>
</dbReference>
<organism evidence="1 2">
    <name type="scientific">Danaus plexippus plexippus</name>
    <dbReference type="NCBI Taxonomy" id="278856"/>
    <lineage>
        <taxon>Eukaryota</taxon>
        <taxon>Metazoa</taxon>
        <taxon>Ecdysozoa</taxon>
        <taxon>Arthropoda</taxon>
        <taxon>Hexapoda</taxon>
        <taxon>Insecta</taxon>
        <taxon>Pterygota</taxon>
        <taxon>Neoptera</taxon>
        <taxon>Endopterygota</taxon>
        <taxon>Lepidoptera</taxon>
        <taxon>Glossata</taxon>
        <taxon>Ditrysia</taxon>
        <taxon>Papilionoidea</taxon>
        <taxon>Nymphalidae</taxon>
        <taxon>Danainae</taxon>
        <taxon>Danaini</taxon>
        <taxon>Danaina</taxon>
        <taxon>Danaus</taxon>
        <taxon>Danaus</taxon>
    </lineage>
</organism>
<feature type="non-terminal residue" evidence="1">
    <location>
        <position position="16"/>
    </location>
</feature>
<keyword evidence="2" id="KW-1185">Reference proteome</keyword>